<name>A0A6J5MSA5_9CAUD</name>
<organism evidence="1">
    <name type="scientific">uncultured Caudovirales phage</name>
    <dbReference type="NCBI Taxonomy" id="2100421"/>
    <lineage>
        <taxon>Viruses</taxon>
        <taxon>Duplodnaviria</taxon>
        <taxon>Heunggongvirae</taxon>
        <taxon>Uroviricota</taxon>
        <taxon>Caudoviricetes</taxon>
        <taxon>Peduoviridae</taxon>
        <taxon>Maltschvirus</taxon>
        <taxon>Maltschvirus maltsch</taxon>
    </lineage>
</organism>
<protein>
    <submittedName>
        <fullName evidence="1">Uncharacterized protein</fullName>
    </submittedName>
</protein>
<gene>
    <name evidence="1" type="ORF">UFOVP550_21</name>
</gene>
<accession>A0A6J5MSA5</accession>
<dbReference type="EMBL" id="LR796522">
    <property type="protein sequence ID" value="CAB4149714.1"/>
    <property type="molecule type" value="Genomic_DNA"/>
</dbReference>
<proteinExistence type="predicted"/>
<evidence type="ECO:0000313" key="1">
    <source>
        <dbReference type="EMBL" id="CAB4149714.1"/>
    </source>
</evidence>
<sequence>MGHIEFLNQDNEWERFPTEEEEANLRANAEALEELGYMLICQLCNAAPSWMQIRKRWIAKEWTCDKCHTVNSAGRA</sequence>
<reference evidence="1" key="1">
    <citation type="submission" date="2020-04" db="EMBL/GenBank/DDBJ databases">
        <authorList>
            <person name="Chiriac C."/>
            <person name="Salcher M."/>
            <person name="Ghai R."/>
            <person name="Kavagutti S V."/>
        </authorList>
    </citation>
    <scope>NUCLEOTIDE SEQUENCE</scope>
</reference>